<organism evidence="2">
    <name type="scientific">Ixodes ricinus</name>
    <name type="common">Common tick</name>
    <name type="synonym">Acarus ricinus</name>
    <dbReference type="NCBI Taxonomy" id="34613"/>
    <lineage>
        <taxon>Eukaryota</taxon>
        <taxon>Metazoa</taxon>
        <taxon>Ecdysozoa</taxon>
        <taxon>Arthropoda</taxon>
        <taxon>Chelicerata</taxon>
        <taxon>Arachnida</taxon>
        <taxon>Acari</taxon>
        <taxon>Parasitiformes</taxon>
        <taxon>Ixodida</taxon>
        <taxon>Ixodoidea</taxon>
        <taxon>Ixodidae</taxon>
        <taxon>Ixodinae</taxon>
        <taxon>Ixodes</taxon>
    </lineage>
</organism>
<accession>A0A6B0UEW4</accession>
<sequence>MLRARRLVVCWKAGTSLAAPLLGRWGRTLHPLRRARHTAETSAARQRWQGGRGVHPGWGAWASVNRPAGVPGTPWRPPCCRRRPRLQGTASCPGAP</sequence>
<name>A0A6B0UEW4_IXORI</name>
<evidence type="ECO:0000313" key="2">
    <source>
        <dbReference type="EMBL" id="MXU87385.1"/>
    </source>
</evidence>
<protein>
    <submittedName>
        <fullName evidence="2">Putative secreted protein</fullName>
    </submittedName>
</protein>
<proteinExistence type="predicted"/>
<evidence type="ECO:0000256" key="1">
    <source>
        <dbReference type="SAM" id="MobiDB-lite"/>
    </source>
</evidence>
<feature type="region of interest" description="Disordered" evidence="1">
    <location>
        <begin position="72"/>
        <end position="96"/>
    </location>
</feature>
<dbReference type="AlphaFoldDB" id="A0A6B0UEW4"/>
<dbReference type="EMBL" id="GIFC01005302">
    <property type="protein sequence ID" value="MXU87385.1"/>
    <property type="molecule type" value="Transcribed_RNA"/>
</dbReference>
<reference evidence="2" key="1">
    <citation type="submission" date="2019-12" db="EMBL/GenBank/DDBJ databases">
        <title>An insight into the sialome of adult female Ixodes ricinus ticks feeding for 6 days.</title>
        <authorList>
            <person name="Perner J."/>
            <person name="Ribeiro J.M.C."/>
        </authorList>
    </citation>
    <scope>NUCLEOTIDE SEQUENCE</scope>
    <source>
        <strain evidence="2">Semi-engorged</strain>
        <tissue evidence="2">Salivary glands</tissue>
    </source>
</reference>